<dbReference type="AlphaFoldDB" id="D2V7G2"/>
<evidence type="ECO:0000313" key="2">
    <source>
        <dbReference type="EMBL" id="EFC47246.1"/>
    </source>
</evidence>
<name>D2V7G2_NAEGR</name>
<gene>
    <name evidence="2" type="ORF">NAEGRDRAFT_64791</name>
</gene>
<dbReference type="GeneID" id="8849010"/>
<protein>
    <submittedName>
        <fullName evidence="2">Predicted protein</fullName>
    </submittedName>
</protein>
<sequence>MPPKQFKKSFAAQGRLEKEREERSIRERESHVKAKTYLEHLAVDYILKTVVFENVEQIPPHSEMKDILLLALKSSLSRQQSETITTSNSTPNTIYSEIERYIDDYTEFLTSVLQKEISKAKKPKPTIQFDIKQVKPLSSSKASEFSNNLEKFSVRNLITE</sequence>
<organism evidence="3">
    <name type="scientific">Naegleria gruberi</name>
    <name type="common">Amoeba</name>
    <dbReference type="NCBI Taxonomy" id="5762"/>
    <lineage>
        <taxon>Eukaryota</taxon>
        <taxon>Discoba</taxon>
        <taxon>Heterolobosea</taxon>
        <taxon>Tetramitia</taxon>
        <taxon>Eutetramitia</taxon>
        <taxon>Vahlkampfiidae</taxon>
        <taxon>Naegleria</taxon>
    </lineage>
</organism>
<feature type="compositionally biased region" description="Basic and acidic residues" evidence="1">
    <location>
        <begin position="15"/>
        <end position="24"/>
    </location>
</feature>
<dbReference type="OrthoDB" id="10254539at2759"/>
<reference evidence="2 3" key="1">
    <citation type="journal article" date="2010" name="Cell">
        <title>The genome of Naegleria gruberi illuminates early eukaryotic versatility.</title>
        <authorList>
            <person name="Fritz-Laylin L.K."/>
            <person name="Prochnik S.E."/>
            <person name="Ginger M.L."/>
            <person name="Dacks J.B."/>
            <person name="Carpenter M.L."/>
            <person name="Field M.C."/>
            <person name="Kuo A."/>
            <person name="Paredez A."/>
            <person name="Chapman J."/>
            <person name="Pham J."/>
            <person name="Shu S."/>
            <person name="Neupane R."/>
            <person name="Cipriano M."/>
            <person name="Mancuso J."/>
            <person name="Tu H."/>
            <person name="Salamov A."/>
            <person name="Lindquist E."/>
            <person name="Shapiro H."/>
            <person name="Lucas S."/>
            <person name="Grigoriev I.V."/>
            <person name="Cande W.Z."/>
            <person name="Fulton C."/>
            <person name="Rokhsar D.S."/>
            <person name="Dawson S.C."/>
        </authorList>
    </citation>
    <scope>NUCLEOTIDE SEQUENCE [LARGE SCALE GENOMIC DNA]</scope>
    <source>
        <strain evidence="2 3">NEG-M</strain>
    </source>
</reference>
<accession>D2V7G2</accession>
<dbReference type="EMBL" id="GG738855">
    <property type="protein sequence ID" value="EFC47246.1"/>
    <property type="molecule type" value="Genomic_DNA"/>
</dbReference>
<dbReference type="KEGG" id="ngr:NAEGRDRAFT_64791"/>
<keyword evidence="3" id="KW-1185">Reference proteome</keyword>
<evidence type="ECO:0000256" key="1">
    <source>
        <dbReference type="SAM" id="MobiDB-lite"/>
    </source>
</evidence>
<dbReference type="RefSeq" id="XP_002679990.1">
    <property type="nucleotide sequence ID" value="XM_002679944.1"/>
</dbReference>
<dbReference type="VEuPathDB" id="AmoebaDB:NAEGRDRAFT_64791"/>
<dbReference type="Proteomes" id="UP000006671">
    <property type="component" value="Unassembled WGS sequence"/>
</dbReference>
<proteinExistence type="predicted"/>
<feature type="region of interest" description="Disordered" evidence="1">
    <location>
        <begin position="1"/>
        <end position="24"/>
    </location>
</feature>
<dbReference type="OMA" id="MPPKQFK"/>
<dbReference type="InParanoid" id="D2V7G2"/>
<evidence type="ECO:0000313" key="3">
    <source>
        <dbReference type="Proteomes" id="UP000006671"/>
    </source>
</evidence>